<keyword evidence="2" id="KW-1185">Reference proteome</keyword>
<accession>A0ACB8QHT8</accession>
<dbReference type="EMBL" id="MU273585">
    <property type="protein sequence ID" value="KAI0031304.1"/>
    <property type="molecule type" value="Genomic_DNA"/>
</dbReference>
<gene>
    <name evidence="1" type="ORF">K488DRAFT_71514</name>
</gene>
<reference evidence="1" key="2">
    <citation type="journal article" date="2022" name="New Phytol.">
        <title>Evolutionary transition to the ectomycorrhizal habit in the genomes of a hyperdiverse lineage of mushroom-forming fungi.</title>
        <authorList>
            <person name="Looney B."/>
            <person name="Miyauchi S."/>
            <person name="Morin E."/>
            <person name="Drula E."/>
            <person name="Courty P.E."/>
            <person name="Kohler A."/>
            <person name="Kuo A."/>
            <person name="LaButti K."/>
            <person name="Pangilinan J."/>
            <person name="Lipzen A."/>
            <person name="Riley R."/>
            <person name="Andreopoulos W."/>
            <person name="He G."/>
            <person name="Johnson J."/>
            <person name="Nolan M."/>
            <person name="Tritt A."/>
            <person name="Barry K.W."/>
            <person name="Grigoriev I.V."/>
            <person name="Nagy L.G."/>
            <person name="Hibbett D."/>
            <person name="Henrissat B."/>
            <person name="Matheny P.B."/>
            <person name="Labbe J."/>
            <person name="Martin F.M."/>
        </authorList>
    </citation>
    <scope>NUCLEOTIDE SEQUENCE</scope>
    <source>
        <strain evidence="1">EC-137</strain>
    </source>
</reference>
<proteinExistence type="predicted"/>
<reference evidence="1" key="1">
    <citation type="submission" date="2021-02" db="EMBL/GenBank/DDBJ databases">
        <authorList>
            <consortium name="DOE Joint Genome Institute"/>
            <person name="Ahrendt S."/>
            <person name="Looney B.P."/>
            <person name="Miyauchi S."/>
            <person name="Morin E."/>
            <person name="Drula E."/>
            <person name="Courty P.E."/>
            <person name="Chicoki N."/>
            <person name="Fauchery L."/>
            <person name="Kohler A."/>
            <person name="Kuo A."/>
            <person name="Labutti K."/>
            <person name="Pangilinan J."/>
            <person name="Lipzen A."/>
            <person name="Riley R."/>
            <person name="Andreopoulos W."/>
            <person name="He G."/>
            <person name="Johnson J."/>
            <person name="Barry K.W."/>
            <person name="Grigoriev I.V."/>
            <person name="Nagy L."/>
            <person name="Hibbett D."/>
            <person name="Henrissat B."/>
            <person name="Matheny P.B."/>
            <person name="Labbe J."/>
            <person name="Martin F."/>
        </authorList>
    </citation>
    <scope>NUCLEOTIDE SEQUENCE</scope>
    <source>
        <strain evidence="1">EC-137</strain>
    </source>
</reference>
<sequence length="183" mass="19328">MLVPPLSTVIVVAFITSSYAAPLKTTSIWDSVAVKARTSGLESIPLPTEYDGLFLGPGSIVQQPSAKRAATGEQPFGLDTPGIVLPESKRTFTLPNGLQLGHGPVVFNNDKRSAFETSSGVHLGVGPVILPESSSSVKKSKRTLTLPNLDGLRTFGLGHGPVVYGKRQLLEALAARALLEELE</sequence>
<evidence type="ECO:0000313" key="2">
    <source>
        <dbReference type="Proteomes" id="UP000814128"/>
    </source>
</evidence>
<comment type="caution">
    <text evidence="1">The sequence shown here is derived from an EMBL/GenBank/DDBJ whole genome shotgun (WGS) entry which is preliminary data.</text>
</comment>
<dbReference type="Proteomes" id="UP000814128">
    <property type="component" value="Unassembled WGS sequence"/>
</dbReference>
<protein>
    <submittedName>
        <fullName evidence="1">Uncharacterized protein</fullName>
    </submittedName>
</protein>
<organism evidence="1 2">
    <name type="scientific">Vararia minispora EC-137</name>
    <dbReference type="NCBI Taxonomy" id="1314806"/>
    <lineage>
        <taxon>Eukaryota</taxon>
        <taxon>Fungi</taxon>
        <taxon>Dikarya</taxon>
        <taxon>Basidiomycota</taxon>
        <taxon>Agaricomycotina</taxon>
        <taxon>Agaricomycetes</taxon>
        <taxon>Russulales</taxon>
        <taxon>Lachnocladiaceae</taxon>
        <taxon>Vararia</taxon>
    </lineage>
</organism>
<name>A0ACB8QHT8_9AGAM</name>
<evidence type="ECO:0000313" key="1">
    <source>
        <dbReference type="EMBL" id="KAI0031304.1"/>
    </source>
</evidence>